<dbReference type="InterPro" id="IPR015987">
    <property type="entry name" value="UCP022704"/>
</dbReference>
<dbReference type="PIRSF" id="PIRSF022704">
    <property type="entry name" value="UCP022704"/>
    <property type="match status" value="1"/>
</dbReference>
<sequence>MTINFITGDWLNQPAVWTANPARLTMTTDDSTDFWRKTHYGFIRDTGHFLGFPAAEEFTAQIRIRGEFRTLYDQAGLMVRIDETRWMKTGVEFTDGELFLSTVITDGQSDWSVSQPFKELEDFYLRVTVSNGTMRIQASKDGKFWPLLRLAPFPKSDAYMVGPTACTPERSGLEISFSEFSIGPATTKDLHDLS</sequence>
<dbReference type="SUPFAM" id="SSF49899">
    <property type="entry name" value="Concanavalin A-like lectins/glucanases"/>
    <property type="match status" value="1"/>
</dbReference>
<protein>
    <submittedName>
        <fullName evidence="1">DUF1349 domain-containing protein</fullName>
    </submittedName>
</protein>
<dbReference type="EMBL" id="CP025494">
    <property type="protein sequence ID" value="AVE03814.1"/>
    <property type="molecule type" value="Genomic_DNA"/>
</dbReference>
<dbReference type="RefSeq" id="WP_104993738.1">
    <property type="nucleotide sequence ID" value="NZ_CP025494.1"/>
</dbReference>
<proteinExistence type="predicted"/>
<reference evidence="1 2" key="1">
    <citation type="submission" date="2017-12" db="EMBL/GenBank/DDBJ databases">
        <title>Genome sequence of Pseudomonas palleroniana MAB3.</title>
        <authorList>
            <person name="Nascimento F.X."/>
        </authorList>
    </citation>
    <scope>NUCLEOTIDE SEQUENCE [LARGE SCALE GENOMIC DNA]</scope>
    <source>
        <strain evidence="1 2">MAB3</strain>
    </source>
</reference>
<dbReference type="InterPro" id="IPR013320">
    <property type="entry name" value="ConA-like_dom_sf"/>
</dbReference>
<evidence type="ECO:0000313" key="2">
    <source>
        <dbReference type="Proteomes" id="UP000237830"/>
    </source>
</evidence>
<name>A0A2L1J5P2_9PSED</name>
<dbReference type="PANTHER" id="PTHR35332:SF2">
    <property type="entry name" value="REGULATION OF ENOLASE PROTEIN 1"/>
    <property type="match status" value="1"/>
</dbReference>
<gene>
    <name evidence="1" type="ORF">CYL20_04370</name>
</gene>
<evidence type="ECO:0000313" key="1">
    <source>
        <dbReference type="EMBL" id="AVE03814.1"/>
    </source>
</evidence>
<dbReference type="PANTHER" id="PTHR35332">
    <property type="entry name" value="REGULATION OF ENOLASE PROTEIN 1"/>
    <property type="match status" value="1"/>
</dbReference>
<organism evidence="1 2">
    <name type="scientific">Pseudomonas palleroniana</name>
    <dbReference type="NCBI Taxonomy" id="191390"/>
    <lineage>
        <taxon>Bacteria</taxon>
        <taxon>Pseudomonadati</taxon>
        <taxon>Pseudomonadota</taxon>
        <taxon>Gammaproteobacteria</taxon>
        <taxon>Pseudomonadales</taxon>
        <taxon>Pseudomonadaceae</taxon>
        <taxon>Pseudomonas</taxon>
    </lineage>
</organism>
<dbReference type="Pfam" id="PF07081">
    <property type="entry name" value="DUF1349"/>
    <property type="match status" value="1"/>
</dbReference>
<dbReference type="Proteomes" id="UP000237830">
    <property type="component" value="Chromosome"/>
</dbReference>
<accession>A0A2L1J5P2</accession>
<dbReference type="Gene3D" id="2.60.120.200">
    <property type="match status" value="1"/>
</dbReference>
<dbReference type="AlphaFoldDB" id="A0A2L1J5P2"/>
<dbReference type="InterPro" id="IPR009784">
    <property type="entry name" value="DUF1349"/>
</dbReference>